<proteinExistence type="predicted"/>
<dbReference type="RefSeq" id="WP_256298720.1">
    <property type="nucleotide sequence ID" value="NZ_JAOQKE010000002.1"/>
</dbReference>
<evidence type="ECO:0000313" key="4">
    <source>
        <dbReference type="Proteomes" id="UP001652338"/>
    </source>
</evidence>
<evidence type="ECO:0000259" key="2">
    <source>
        <dbReference type="Pfam" id="PF22725"/>
    </source>
</evidence>
<evidence type="ECO:0000313" key="3">
    <source>
        <dbReference type="EMBL" id="MCU6724306.1"/>
    </source>
</evidence>
<dbReference type="InterPro" id="IPR052515">
    <property type="entry name" value="Gfo/Idh/MocA_Oxidoreductase"/>
</dbReference>
<dbReference type="Proteomes" id="UP001652338">
    <property type="component" value="Unassembled WGS sequence"/>
</dbReference>
<organism evidence="3 4">
    <name type="scientific">Muricoprocola aceti</name>
    <dbReference type="NCBI Taxonomy" id="2981772"/>
    <lineage>
        <taxon>Bacteria</taxon>
        <taxon>Bacillati</taxon>
        <taxon>Bacillota</taxon>
        <taxon>Clostridia</taxon>
        <taxon>Lachnospirales</taxon>
        <taxon>Lachnospiraceae</taxon>
        <taxon>Muricoprocola</taxon>
    </lineage>
</organism>
<feature type="domain" description="Gfo/Idh/MocA-like oxidoreductase N-terminal" evidence="1">
    <location>
        <begin position="7"/>
        <end position="123"/>
    </location>
</feature>
<dbReference type="SUPFAM" id="SSF55347">
    <property type="entry name" value="Glyceraldehyde-3-phosphate dehydrogenase-like, C-terminal domain"/>
    <property type="match status" value="1"/>
</dbReference>
<gene>
    <name evidence="3" type="ORF">OCV47_02855</name>
</gene>
<dbReference type="InterPro" id="IPR055170">
    <property type="entry name" value="GFO_IDH_MocA-like_dom"/>
</dbReference>
<protein>
    <submittedName>
        <fullName evidence="3">Gfo/Idh/MocA family oxidoreductase</fullName>
    </submittedName>
</protein>
<sequence length="325" mass="37134">MRTIELIRIAFIGVSHWHVPLYFWALKEASLNIVAVSDPDIKKAQPYAEKYSCACYTDEDKLLEEVKPEFVFAFAPHDQMPQLAQKLIKRKIAFTMEKPMGICSEDVTKIEKAAAEAGVFCAVPFVWRYSDFIQDFKKKVKAEDIIHLAFKFIAGPPSRYVHTSPWMLETKRAGGGCMTNLGVHFIDMAMFLTDSTDAEVVASSYHYASEYDIETYATSLVKLSSGATLLLETGYAFPMDSEQRDNRWNIVTKDGYYTLGNNCFEERVYGQDTVKTEMSTDSDVYYSKFVLETLRQYLAQERPRAGLPEMLVTRKVLDQMNQHSK</sequence>
<feature type="domain" description="GFO/IDH/MocA-like oxidoreductase" evidence="2">
    <location>
        <begin position="158"/>
        <end position="257"/>
    </location>
</feature>
<dbReference type="EMBL" id="JAOQKE010000002">
    <property type="protein sequence ID" value="MCU6724306.1"/>
    <property type="molecule type" value="Genomic_DNA"/>
</dbReference>
<dbReference type="InterPro" id="IPR000683">
    <property type="entry name" value="Gfo/Idh/MocA-like_OxRdtase_N"/>
</dbReference>
<dbReference type="InterPro" id="IPR036291">
    <property type="entry name" value="NAD(P)-bd_dom_sf"/>
</dbReference>
<evidence type="ECO:0000259" key="1">
    <source>
        <dbReference type="Pfam" id="PF01408"/>
    </source>
</evidence>
<dbReference type="Gene3D" id="3.30.360.10">
    <property type="entry name" value="Dihydrodipicolinate Reductase, domain 2"/>
    <property type="match status" value="1"/>
</dbReference>
<dbReference type="Pfam" id="PF22725">
    <property type="entry name" value="GFO_IDH_MocA_C3"/>
    <property type="match status" value="1"/>
</dbReference>
<dbReference type="SUPFAM" id="SSF51735">
    <property type="entry name" value="NAD(P)-binding Rossmann-fold domains"/>
    <property type="match status" value="1"/>
</dbReference>
<dbReference type="PANTHER" id="PTHR43249:SF1">
    <property type="entry name" value="D-GLUCOSIDE 3-DEHYDROGENASE"/>
    <property type="match status" value="1"/>
</dbReference>
<dbReference type="PANTHER" id="PTHR43249">
    <property type="entry name" value="UDP-N-ACETYL-2-AMINO-2-DEOXY-D-GLUCURONATE OXIDASE"/>
    <property type="match status" value="1"/>
</dbReference>
<comment type="caution">
    <text evidence="3">The sequence shown here is derived from an EMBL/GenBank/DDBJ whole genome shotgun (WGS) entry which is preliminary data.</text>
</comment>
<dbReference type="Gene3D" id="3.40.50.720">
    <property type="entry name" value="NAD(P)-binding Rossmann-like Domain"/>
    <property type="match status" value="1"/>
</dbReference>
<accession>A0ABT2SIN0</accession>
<name>A0ABT2SIN0_9FIRM</name>
<reference evidence="3 4" key="1">
    <citation type="journal article" date="2021" name="ISME Commun">
        <title>Automated analysis of genomic sequences facilitates high-throughput and comprehensive description of bacteria.</title>
        <authorList>
            <person name="Hitch T.C.A."/>
        </authorList>
    </citation>
    <scope>NUCLEOTIDE SEQUENCE [LARGE SCALE GENOMIC DNA]</scope>
    <source>
        <strain evidence="3 4">Sanger_29</strain>
    </source>
</reference>
<keyword evidence="4" id="KW-1185">Reference proteome</keyword>
<dbReference type="Pfam" id="PF01408">
    <property type="entry name" value="GFO_IDH_MocA"/>
    <property type="match status" value="1"/>
</dbReference>